<proteinExistence type="predicted"/>
<comment type="caution">
    <text evidence="2">The sequence shown here is derived from an EMBL/GenBank/DDBJ whole genome shotgun (WGS) entry which is preliminary data.</text>
</comment>
<dbReference type="Proteomes" id="UP000283433">
    <property type="component" value="Unassembled WGS sequence"/>
</dbReference>
<dbReference type="Pfam" id="PF18925">
    <property type="entry name" value="DUF5675"/>
    <property type="match status" value="1"/>
</dbReference>
<evidence type="ECO:0000259" key="1">
    <source>
        <dbReference type="Pfam" id="PF18925"/>
    </source>
</evidence>
<reference evidence="2 3" key="1">
    <citation type="submission" date="2016-07" db="EMBL/GenBank/DDBJ databases">
        <title>Genome of Pelobium manganitolerans.</title>
        <authorList>
            <person name="Wu S."/>
            <person name="Wang G."/>
        </authorList>
    </citation>
    <scope>NUCLEOTIDE SEQUENCE [LARGE SCALE GENOMIC DNA]</scope>
    <source>
        <strain evidence="2 3">YS-25</strain>
    </source>
</reference>
<organism evidence="2 3">
    <name type="scientific">Pelobium manganitolerans</name>
    <dbReference type="NCBI Taxonomy" id="1842495"/>
    <lineage>
        <taxon>Bacteria</taxon>
        <taxon>Pseudomonadati</taxon>
        <taxon>Bacteroidota</taxon>
        <taxon>Sphingobacteriia</taxon>
        <taxon>Sphingobacteriales</taxon>
        <taxon>Sphingobacteriaceae</taxon>
        <taxon>Pelobium</taxon>
    </lineage>
</organism>
<name>A0A419S1X6_9SPHI</name>
<dbReference type="InterPro" id="IPR043732">
    <property type="entry name" value="DUF5675"/>
</dbReference>
<accession>A0A419S1X6</accession>
<protein>
    <recommendedName>
        <fullName evidence="1">DUF5675 domain-containing protein</fullName>
    </recommendedName>
</protein>
<feature type="domain" description="DUF5675" evidence="1">
    <location>
        <begin position="7"/>
        <end position="134"/>
    </location>
</feature>
<keyword evidence="3" id="KW-1185">Reference proteome</keyword>
<evidence type="ECO:0000313" key="2">
    <source>
        <dbReference type="EMBL" id="RKD12498.1"/>
    </source>
</evidence>
<evidence type="ECO:0000313" key="3">
    <source>
        <dbReference type="Proteomes" id="UP000283433"/>
    </source>
</evidence>
<dbReference type="EMBL" id="MBTA01000030">
    <property type="protein sequence ID" value="RKD12498.1"/>
    <property type="molecule type" value="Genomic_DNA"/>
</dbReference>
<dbReference type="AlphaFoldDB" id="A0A419S1X6"/>
<dbReference type="RefSeq" id="WP_182995426.1">
    <property type="nucleotide sequence ID" value="NZ_MBTA01000030.1"/>
</dbReference>
<gene>
    <name evidence="2" type="ORF">BCY91_12705</name>
</gene>
<sequence>MDFGLKVVRIAKGANSTLSHLYANGVFLNYLLEDKLSTTKTAGLTCIPEGEYTLMRNTTAGMNTRYRERFPKMHRGMLQICGIPDFDLVFLHIGNTHLDTHGCPLTGTYWQKRGDDFEVCQSEAAYRYVYPLLDKLLEAGEIKLKVENKTAAPWNSLF</sequence>